<dbReference type="InterPro" id="IPR001310">
    <property type="entry name" value="Histidine_triad_HIT"/>
</dbReference>
<evidence type="ECO:0000256" key="3">
    <source>
        <dbReference type="PROSITE-ProRule" id="PRU00464"/>
    </source>
</evidence>
<dbReference type="CDD" id="cd01276">
    <property type="entry name" value="PKCI_related"/>
    <property type="match status" value="1"/>
</dbReference>
<dbReference type="GO" id="GO:0003824">
    <property type="term" value="F:catalytic activity"/>
    <property type="evidence" value="ECO:0007669"/>
    <property type="project" value="InterPro"/>
</dbReference>
<evidence type="ECO:0000256" key="1">
    <source>
        <dbReference type="PIRSR" id="PIRSR601310-1"/>
    </source>
</evidence>
<proteinExistence type="predicted"/>
<dbReference type="PROSITE" id="PS00892">
    <property type="entry name" value="HIT_1"/>
    <property type="match status" value="1"/>
</dbReference>
<dbReference type="InterPro" id="IPR019808">
    <property type="entry name" value="Histidine_triad_CS"/>
</dbReference>
<feature type="active site" description="Tele-AMP-histidine intermediate" evidence="1">
    <location>
        <position position="121"/>
    </location>
</feature>
<evidence type="ECO:0000313" key="5">
    <source>
        <dbReference type="EMBL" id="CAD9497081.1"/>
    </source>
</evidence>
<reference evidence="5" key="1">
    <citation type="submission" date="2021-01" db="EMBL/GenBank/DDBJ databases">
        <authorList>
            <person name="Corre E."/>
            <person name="Pelletier E."/>
            <person name="Niang G."/>
            <person name="Scheremetjew M."/>
            <person name="Finn R."/>
            <person name="Kale V."/>
            <person name="Holt S."/>
            <person name="Cochrane G."/>
            <person name="Meng A."/>
            <person name="Brown T."/>
            <person name="Cohen L."/>
        </authorList>
    </citation>
    <scope>NUCLEOTIDE SEQUENCE</scope>
    <source>
        <strain evidence="5">CCMP2222</strain>
    </source>
</reference>
<dbReference type="Pfam" id="PF01230">
    <property type="entry name" value="HIT"/>
    <property type="match status" value="1"/>
</dbReference>
<dbReference type="Gene3D" id="3.30.428.10">
    <property type="entry name" value="HIT-like"/>
    <property type="match status" value="1"/>
</dbReference>
<dbReference type="PANTHER" id="PTHR23089">
    <property type="entry name" value="HISTIDINE TRIAD HIT PROTEIN"/>
    <property type="match status" value="1"/>
</dbReference>
<protein>
    <recommendedName>
        <fullName evidence="4">HIT domain-containing protein</fullName>
    </recommendedName>
</protein>
<dbReference type="PROSITE" id="PS51084">
    <property type="entry name" value="HIT_2"/>
    <property type="match status" value="1"/>
</dbReference>
<dbReference type="InterPro" id="IPR011146">
    <property type="entry name" value="HIT-like"/>
</dbReference>
<sequence>MSGEEEKAKAAAAAGDDGAPKVTLFDKIVAKEVPATVVYEDDEALAFRDISPQAPTHILVIPKDRQGLTHLHKATAEHKALLGHLMVVASTVAKQEGLDKDGFRVVVNDGAQGCQSVFHLHLHILGGRQMKWPPG</sequence>
<feature type="short sequence motif" description="Histidine triad motif" evidence="2 3">
    <location>
        <begin position="119"/>
        <end position="123"/>
    </location>
</feature>
<dbReference type="EMBL" id="HBGQ01075750">
    <property type="protein sequence ID" value="CAD9497081.1"/>
    <property type="molecule type" value="Transcribed_RNA"/>
</dbReference>
<dbReference type="PRINTS" id="PR00332">
    <property type="entry name" value="HISTRIAD"/>
</dbReference>
<dbReference type="SUPFAM" id="SSF54197">
    <property type="entry name" value="HIT-like"/>
    <property type="match status" value="1"/>
</dbReference>
<gene>
    <name evidence="5" type="ORF">AAND1436_LOCUS36265</name>
</gene>
<accession>A0A7S2HQ92</accession>
<name>A0A7S2HQ92_9DINO</name>
<feature type="domain" description="HIT" evidence="4">
    <location>
        <begin position="24"/>
        <end position="135"/>
    </location>
</feature>
<organism evidence="5">
    <name type="scientific">Alexandrium andersonii</name>
    <dbReference type="NCBI Taxonomy" id="327968"/>
    <lineage>
        <taxon>Eukaryota</taxon>
        <taxon>Sar</taxon>
        <taxon>Alveolata</taxon>
        <taxon>Dinophyceae</taxon>
        <taxon>Gonyaulacales</taxon>
        <taxon>Pyrocystaceae</taxon>
        <taxon>Alexandrium</taxon>
    </lineage>
</organism>
<dbReference type="InterPro" id="IPR036265">
    <property type="entry name" value="HIT-like_sf"/>
</dbReference>
<dbReference type="FunFam" id="3.30.428.10:FF:000005">
    <property type="entry name" value="Histidine triad nucleotide-binding protein 1"/>
    <property type="match status" value="1"/>
</dbReference>
<evidence type="ECO:0000256" key="2">
    <source>
        <dbReference type="PIRSR" id="PIRSR601310-3"/>
    </source>
</evidence>
<evidence type="ECO:0000259" key="4">
    <source>
        <dbReference type="PROSITE" id="PS51084"/>
    </source>
</evidence>
<dbReference type="AlphaFoldDB" id="A0A7S2HQ92"/>